<dbReference type="CDD" id="cd00082">
    <property type="entry name" value="HisKA"/>
    <property type="match status" value="1"/>
</dbReference>
<evidence type="ECO:0000256" key="3">
    <source>
        <dbReference type="ARBA" id="ARBA00022553"/>
    </source>
</evidence>
<feature type="domain" description="Histidine kinase" evidence="11">
    <location>
        <begin position="458"/>
        <end position="673"/>
    </location>
</feature>
<dbReference type="EMBL" id="DRLD01000259">
    <property type="protein sequence ID" value="HED10870.1"/>
    <property type="molecule type" value="Genomic_DNA"/>
</dbReference>
<dbReference type="Proteomes" id="UP000886005">
    <property type="component" value="Unassembled WGS sequence"/>
</dbReference>
<evidence type="ECO:0000256" key="8">
    <source>
        <dbReference type="ARBA" id="ARBA00023012"/>
    </source>
</evidence>
<keyword evidence="10" id="KW-0812">Transmembrane</keyword>
<keyword evidence="9" id="KW-0175">Coiled coil</keyword>
<dbReference type="InterPro" id="IPR036890">
    <property type="entry name" value="HATPase_C_sf"/>
</dbReference>
<dbReference type="SUPFAM" id="SSF47384">
    <property type="entry name" value="Homodimeric domain of signal transducing histidine kinase"/>
    <property type="match status" value="1"/>
</dbReference>
<evidence type="ECO:0000313" key="12">
    <source>
        <dbReference type="EMBL" id="HED10870.1"/>
    </source>
</evidence>
<sequence>MFNSIKRLSLKNQFVLIGIILTVIIDTAIVAVYPNMVEREEIKEEKYRIEKQISFINRIISNASFDDENDYIITLLNYIENIPDIEYVYTRYNFNRYIWPDDHYSMEQIDSLTINKIHRINDKAILSLAIMINNENRVGKITLNVGVDGRGVINSRLFATRFVYVLILVSLVSLLVMAFFFDRIVSTPLRLLVNWIHLVAIGQKDIKDISGTSVEFKEAYDYLNVVIRELSQAQKQLAHLPADIEKSRQYYEKIRKELDKELNSLSNLVVYLLDLRREHSATSIYKNLVLELTNRQGHELCIVFANDGEKLHYEASAIKTYMVLTNRLHLALKDYSIARENIFYKNLKEAMPVITDSVPFHEELSRLNIDGSFGVVPISTKQRLYGVIVVGTLEKTGRLEHKDLEKLMLLANMVALHLENIEMVSSLERLIRQRTSELQTTNNLLSDSIKQRDEIIKIISHDLNAPMRNVLGLIDSIIRKYGEDINDDLKERIGRIRNNVEKEMAMIQTVIDDLKSRELRESYRMIDMNTMFSLLLEELSYELEVKNVRVRLQQDMPKLFSNQTIVKHVFINLIDNACKYMPERDHGNKIIISGEQKEGYITYKVEDNGIGIPGDKQTVVFESYKQLTSDTGKGKGLGLALIRNMLIRINGEIHLTSKVGVGSTFFVRFKEEPLQDENGKNRTDT</sequence>
<dbReference type="InterPro" id="IPR003594">
    <property type="entry name" value="HATPase_dom"/>
</dbReference>
<name>A0A7V1LMY7_CALAY</name>
<dbReference type="EC" id="2.7.13.3" evidence="2"/>
<dbReference type="Gene3D" id="3.30.565.10">
    <property type="entry name" value="Histidine kinase-like ATPase, C-terminal domain"/>
    <property type="match status" value="1"/>
</dbReference>
<feature type="transmembrane region" description="Helical" evidence="10">
    <location>
        <begin position="162"/>
        <end position="181"/>
    </location>
</feature>
<dbReference type="InterPro" id="IPR029016">
    <property type="entry name" value="GAF-like_dom_sf"/>
</dbReference>
<dbReference type="GO" id="GO:0007234">
    <property type="term" value="P:osmosensory signaling via phosphorelay pathway"/>
    <property type="evidence" value="ECO:0007669"/>
    <property type="project" value="TreeGrafter"/>
</dbReference>
<evidence type="ECO:0000256" key="9">
    <source>
        <dbReference type="SAM" id="Coils"/>
    </source>
</evidence>
<evidence type="ECO:0000256" key="6">
    <source>
        <dbReference type="ARBA" id="ARBA00022777"/>
    </source>
</evidence>
<dbReference type="PANTHER" id="PTHR42878:SF7">
    <property type="entry name" value="SENSOR HISTIDINE KINASE GLRK"/>
    <property type="match status" value="1"/>
</dbReference>
<dbReference type="GO" id="GO:0000156">
    <property type="term" value="F:phosphorelay response regulator activity"/>
    <property type="evidence" value="ECO:0007669"/>
    <property type="project" value="TreeGrafter"/>
</dbReference>
<dbReference type="CDD" id="cd00075">
    <property type="entry name" value="HATPase"/>
    <property type="match status" value="1"/>
</dbReference>
<dbReference type="SMART" id="SM00387">
    <property type="entry name" value="HATPase_c"/>
    <property type="match status" value="1"/>
</dbReference>
<comment type="catalytic activity">
    <reaction evidence="1">
        <text>ATP + protein L-histidine = ADP + protein N-phospho-L-histidine.</text>
        <dbReference type="EC" id="2.7.13.3"/>
    </reaction>
</comment>
<evidence type="ECO:0000256" key="5">
    <source>
        <dbReference type="ARBA" id="ARBA00022741"/>
    </source>
</evidence>
<dbReference type="AlphaFoldDB" id="A0A7V1LMY7"/>
<feature type="transmembrane region" description="Helical" evidence="10">
    <location>
        <begin position="12"/>
        <end position="33"/>
    </location>
</feature>
<evidence type="ECO:0000256" key="1">
    <source>
        <dbReference type="ARBA" id="ARBA00000085"/>
    </source>
</evidence>
<keyword evidence="10" id="KW-0472">Membrane</keyword>
<evidence type="ECO:0000256" key="4">
    <source>
        <dbReference type="ARBA" id="ARBA00022679"/>
    </source>
</evidence>
<dbReference type="Gene3D" id="3.30.450.40">
    <property type="match status" value="1"/>
</dbReference>
<keyword evidence="5" id="KW-0547">Nucleotide-binding</keyword>
<evidence type="ECO:0000259" key="11">
    <source>
        <dbReference type="PROSITE" id="PS50109"/>
    </source>
</evidence>
<dbReference type="InterPro" id="IPR003661">
    <property type="entry name" value="HisK_dim/P_dom"/>
</dbReference>
<comment type="caution">
    <text evidence="12">The sequence shown here is derived from an EMBL/GenBank/DDBJ whole genome shotgun (WGS) entry which is preliminary data.</text>
</comment>
<evidence type="ECO:0000256" key="2">
    <source>
        <dbReference type="ARBA" id="ARBA00012438"/>
    </source>
</evidence>
<protein>
    <recommendedName>
        <fullName evidence="2">histidine kinase</fullName>
        <ecNumber evidence="2">2.7.13.3</ecNumber>
    </recommendedName>
</protein>
<dbReference type="InterPro" id="IPR004358">
    <property type="entry name" value="Sig_transdc_His_kin-like_C"/>
</dbReference>
<keyword evidence="4" id="KW-0808">Transferase</keyword>
<dbReference type="PRINTS" id="PR00344">
    <property type="entry name" value="BCTRLSENSOR"/>
</dbReference>
<evidence type="ECO:0000256" key="7">
    <source>
        <dbReference type="ARBA" id="ARBA00022840"/>
    </source>
</evidence>
<dbReference type="InterPro" id="IPR050351">
    <property type="entry name" value="BphY/WalK/GraS-like"/>
</dbReference>
<keyword evidence="3" id="KW-0597">Phosphoprotein</keyword>
<keyword evidence="7" id="KW-0067">ATP-binding</keyword>
<keyword evidence="10" id="KW-1133">Transmembrane helix</keyword>
<gene>
    <name evidence="12" type="ORF">ENJ10_09300</name>
</gene>
<dbReference type="PROSITE" id="PS50109">
    <property type="entry name" value="HIS_KIN"/>
    <property type="match status" value="1"/>
</dbReference>
<dbReference type="GO" id="GO:0005524">
    <property type="term" value="F:ATP binding"/>
    <property type="evidence" value="ECO:0007669"/>
    <property type="project" value="UniProtKB-KW"/>
</dbReference>
<feature type="coiled-coil region" evidence="9">
    <location>
        <begin position="486"/>
        <end position="517"/>
    </location>
</feature>
<dbReference type="GO" id="GO:0000155">
    <property type="term" value="F:phosphorelay sensor kinase activity"/>
    <property type="evidence" value="ECO:0007669"/>
    <property type="project" value="InterPro"/>
</dbReference>
<dbReference type="InterPro" id="IPR036097">
    <property type="entry name" value="HisK_dim/P_sf"/>
</dbReference>
<dbReference type="SUPFAM" id="SSF55781">
    <property type="entry name" value="GAF domain-like"/>
    <property type="match status" value="1"/>
</dbReference>
<dbReference type="Gene3D" id="1.10.287.130">
    <property type="match status" value="1"/>
</dbReference>
<accession>A0A7V1LMY7</accession>
<organism evidence="12">
    <name type="scientific">Caldithrix abyssi</name>
    <dbReference type="NCBI Taxonomy" id="187145"/>
    <lineage>
        <taxon>Bacteria</taxon>
        <taxon>Pseudomonadati</taxon>
        <taxon>Calditrichota</taxon>
        <taxon>Calditrichia</taxon>
        <taxon>Calditrichales</taxon>
        <taxon>Calditrichaceae</taxon>
        <taxon>Caldithrix</taxon>
    </lineage>
</organism>
<dbReference type="InterPro" id="IPR005467">
    <property type="entry name" value="His_kinase_dom"/>
</dbReference>
<keyword evidence="6" id="KW-0418">Kinase</keyword>
<reference evidence="12" key="1">
    <citation type="journal article" date="2020" name="mSystems">
        <title>Genome- and Community-Level Interaction Insights into Carbon Utilization and Element Cycling Functions of Hydrothermarchaeota in Hydrothermal Sediment.</title>
        <authorList>
            <person name="Zhou Z."/>
            <person name="Liu Y."/>
            <person name="Xu W."/>
            <person name="Pan J."/>
            <person name="Luo Z.H."/>
            <person name="Li M."/>
        </authorList>
    </citation>
    <scope>NUCLEOTIDE SEQUENCE [LARGE SCALE GENOMIC DNA]</scope>
    <source>
        <strain evidence="12">HyVt-456</strain>
    </source>
</reference>
<dbReference type="PANTHER" id="PTHR42878">
    <property type="entry name" value="TWO-COMPONENT HISTIDINE KINASE"/>
    <property type="match status" value="1"/>
</dbReference>
<dbReference type="GO" id="GO:0030295">
    <property type="term" value="F:protein kinase activator activity"/>
    <property type="evidence" value="ECO:0007669"/>
    <property type="project" value="TreeGrafter"/>
</dbReference>
<dbReference type="SUPFAM" id="SSF55874">
    <property type="entry name" value="ATPase domain of HSP90 chaperone/DNA topoisomerase II/histidine kinase"/>
    <property type="match status" value="1"/>
</dbReference>
<evidence type="ECO:0000256" key="10">
    <source>
        <dbReference type="SAM" id="Phobius"/>
    </source>
</evidence>
<proteinExistence type="predicted"/>
<keyword evidence="8" id="KW-0902">Two-component regulatory system</keyword>
<dbReference type="Pfam" id="PF02518">
    <property type="entry name" value="HATPase_c"/>
    <property type="match status" value="1"/>
</dbReference>